<dbReference type="EMBL" id="PGOL01000689">
    <property type="protein sequence ID" value="PKI66134.1"/>
    <property type="molecule type" value="Genomic_DNA"/>
</dbReference>
<feature type="region of interest" description="Disordered" evidence="1">
    <location>
        <begin position="16"/>
        <end position="75"/>
    </location>
</feature>
<accession>A0A218Y2I0</accession>
<reference evidence="4" key="1">
    <citation type="journal article" date="2017" name="Plant J.">
        <title>The pomegranate (Punica granatum L.) genome and the genomics of punicalagin biosynthesis.</title>
        <authorList>
            <person name="Qin G."/>
            <person name="Xu C."/>
            <person name="Ming R."/>
            <person name="Tang H."/>
            <person name="Guyot R."/>
            <person name="Kramer E.M."/>
            <person name="Hu Y."/>
            <person name="Yi X."/>
            <person name="Qi Y."/>
            <person name="Xu X."/>
            <person name="Gao Z."/>
            <person name="Pan H."/>
            <person name="Jian J."/>
            <person name="Tian Y."/>
            <person name="Yue Z."/>
            <person name="Xu Y."/>
        </authorList>
    </citation>
    <scope>NUCLEOTIDE SEQUENCE [LARGE SCALE GENOMIC DNA]</scope>
    <source>
        <strain evidence="4">cv. Dabenzi</strain>
    </source>
</reference>
<name>A0A218Y2I0_PUNGR</name>
<comment type="caution">
    <text evidence="2">The sequence shown here is derived from an EMBL/GenBank/DDBJ whole genome shotgun (WGS) entry which is preliminary data.</text>
</comment>
<protein>
    <submittedName>
        <fullName evidence="2">Uncharacterized protein</fullName>
    </submittedName>
</protein>
<dbReference type="Proteomes" id="UP000197138">
    <property type="component" value="Unassembled WGS sequence"/>
</dbReference>
<evidence type="ECO:0000313" key="2">
    <source>
        <dbReference type="EMBL" id="OWM91507.1"/>
    </source>
</evidence>
<evidence type="ECO:0000313" key="5">
    <source>
        <dbReference type="Proteomes" id="UP000233551"/>
    </source>
</evidence>
<keyword evidence="5" id="KW-1185">Reference proteome</keyword>
<organism evidence="2 4">
    <name type="scientific">Punica granatum</name>
    <name type="common">Pomegranate</name>
    <dbReference type="NCBI Taxonomy" id="22663"/>
    <lineage>
        <taxon>Eukaryota</taxon>
        <taxon>Viridiplantae</taxon>
        <taxon>Streptophyta</taxon>
        <taxon>Embryophyta</taxon>
        <taxon>Tracheophyta</taxon>
        <taxon>Spermatophyta</taxon>
        <taxon>Magnoliopsida</taxon>
        <taxon>eudicotyledons</taxon>
        <taxon>Gunneridae</taxon>
        <taxon>Pentapetalae</taxon>
        <taxon>rosids</taxon>
        <taxon>malvids</taxon>
        <taxon>Myrtales</taxon>
        <taxon>Lythraceae</taxon>
        <taxon>Punica</taxon>
    </lineage>
</organism>
<feature type="compositionally biased region" description="Basic and acidic residues" evidence="1">
    <location>
        <begin position="49"/>
        <end position="64"/>
    </location>
</feature>
<dbReference type="EMBL" id="MTKT01000281">
    <property type="protein sequence ID" value="OWM91507.1"/>
    <property type="molecule type" value="Genomic_DNA"/>
</dbReference>
<evidence type="ECO:0000313" key="3">
    <source>
        <dbReference type="EMBL" id="PKI66134.1"/>
    </source>
</evidence>
<sequence>MAGKVGRGGTTCLATAQGVEGKEGGGWDGKNGNALAGEEEEERRSARKRQIEKEHEAEHRECGESTRSVRILTDE</sequence>
<evidence type="ECO:0000256" key="1">
    <source>
        <dbReference type="SAM" id="MobiDB-lite"/>
    </source>
</evidence>
<reference evidence="3 5" key="3">
    <citation type="submission" date="2017-11" db="EMBL/GenBank/DDBJ databases">
        <title>De-novo sequencing of pomegranate (Punica granatum L.) genome.</title>
        <authorList>
            <person name="Akparov Z."/>
            <person name="Amiraslanov A."/>
            <person name="Hajiyeva S."/>
            <person name="Abbasov M."/>
            <person name="Kaur K."/>
            <person name="Hamwieh A."/>
            <person name="Solovyev V."/>
            <person name="Salamov A."/>
            <person name="Braich B."/>
            <person name="Kosarev P."/>
            <person name="Mahmoud A."/>
            <person name="Hajiyev E."/>
            <person name="Babayeva S."/>
            <person name="Izzatullayeva V."/>
            <person name="Mammadov A."/>
            <person name="Mammadov A."/>
            <person name="Sharifova S."/>
            <person name="Ojaghi J."/>
            <person name="Eynullazada K."/>
            <person name="Bayramov B."/>
            <person name="Abdulazimova A."/>
            <person name="Shahmuradov I."/>
        </authorList>
    </citation>
    <scope>NUCLEOTIDE SEQUENCE [LARGE SCALE GENOMIC DNA]</scope>
    <source>
        <strain evidence="3">AG2017</strain>
        <strain evidence="5">cv. AG2017</strain>
        <tissue evidence="3">Leaf</tissue>
    </source>
</reference>
<dbReference type="AlphaFoldDB" id="A0A218Y2I0"/>
<evidence type="ECO:0000313" key="4">
    <source>
        <dbReference type="Proteomes" id="UP000197138"/>
    </source>
</evidence>
<dbReference type="Proteomes" id="UP000233551">
    <property type="component" value="Unassembled WGS sequence"/>
</dbReference>
<gene>
    <name evidence="2" type="ORF">CDL15_Pgr017425</name>
    <name evidence="3" type="ORF">CRG98_013492</name>
</gene>
<reference evidence="2" key="2">
    <citation type="submission" date="2017-06" db="EMBL/GenBank/DDBJ databases">
        <title>The pomegranate genome and the genomics of punicalagin biosynthesis.</title>
        <authorList>
            <person name="Xu C."/>
        </authorList>
    </citation>
    <scope>NUCLEOTIDE SEQUENCE [LARGE SCALE GENOMIC DNA]</scope>
    <source>
        <tissue evidence="2">Fresh leaf</tissue>
    </source>
</reference>
<proteinExistence type="predicted"/>